<dbReference type="InterPro" id="IPR036259">
    <property type="entry name" value="MFS_trans_sf"/>
</dbReference>
<evidence type="ECO:0000256" key="8">
    <source>
        <dbReference type="ARBA" id="ARBA00077167"/>
    </source>
</evidence>
<dbReference type="PROSITE" id="PS50850">
    <property type="entry name" value="MFS"/>
    <property type="match status" value="1"/>
</dbReference>
<gene>
    <name evidence="12" type="primary">MDR1_4</name>
    <name evidence="12" type="ORF">LTR97_011463</name>
</gene>
<dbReference type="PANTHER" id="PTHR23502">
    <property type="entry name" value="MAJOR FACILITATOR SUPERFAMILY"/>
    <property type="match status" value="1"/>
</dbReference>
<sequence length="539" mass="59781">MDLIRDTAFGHLVRLLTGKRYLKYEEEESPALFRSLYTREETNPESESPTTKANKVGSSSGSSSIELEKASLDTKKSVPVEQPPPTTQLDCGDLEKAKDEFLVEWKPNDPAESFGVSTVAATLGLTLFVLGYALGPMLFSAMSEVPYIGRGPVYLGTLAIFVALQAPTAKASSFGMLMAFRFLTGFFGSPVLATGGATCADMYSPAKRAYAISIWGVAAVCGPALGPVLGGYVTEFGPLGSTFKSPWQWPIYTLMWLGAFCFVVLFFCLPETSASNILFRRAQRLRRITGNDKLISKPEIDAQQMTGREIVNMVLIHPFTLSFTEPMILLLNLYIALIYGLLYLWFEAFPIVFIEIHGFTLGQSGLAFLGILIGVLVVIPPFFWYLHRYVEPAFDEYGELQPEKRLPPCFVGAFCIPICLFWFGWSARSDVHWIMPILGSAWFSIGSFFLFIAILNYLPDAYPNHIASVLAGNDLMRSSFGAAFPLFANAMYRNLGVAWASSMLGFISIAFIPIPFVLYKYGPVLRNKYSKIAKKDRTY</sequence>
<feature type="transmembrane region" description="Helical" evidence="10">
    <location>
        <begin position="431"/>
        <end position="455"/>
    </location>
</feature>
<dbReference type="InterPro" id="IPR020846">
    <property type="entry name" value="MFS_dom"/>
</dbReference>
<feature type="compositionally biased region" description="Low complexity" evidence="9">
    <location>
        <begin position="45"/>
        <end position="64"/>
    </location>
</feature>
<dbReference type="Gene3D" id="1.20.1250.20">
    <property type="entry name" value="MFS general substrate transporter like domains"/>
    <property type="match status" value="1"/>
</dbReference>
<protein>
    <recommendedName>
        <fullName evidence="7">Cercosporin MFS transporter CTB4</fullName>
    </recommendedName>
    <alternativeName>
        <fullName evidence="8">Cercosporin toxin biosynthesis cluster protein 4</fullName>
    </alternativeName>
</protein>
<feature type="transmembrane region" description="Helical" evidence="10">
    <location>
        <begin position="254"/>
        <end position="279"/>
    </location>
</feature>
<organism evidence="12 13">
    <name type="scientific">Elasticomyces elasticus</name>
    <dbReference type="NCBI Taxonomy" id="574655"/>
    <lineage>
        <taxon>Eukaryota</taxon>
        <taxon>Fungi</taxon>
        <taxon>Dikarya</taxon>
        <taxon>Ascomycota</taxon>
        <taxon>Pezizomycotina</taxon>
        <taxon>Dothideomycetes</taxon>
        <taxon>Dothideomycetidae</taxon>
        <taxon>Mycosphaerellales</taxon>
        <taxon>Teratosphaeriaceae</taxon>
        <taxon>Elasticomyces</taxon>
    </lineage>
</organism>
<dbReference type="FunFam" id="1.20.1250.20:FF:000011">
    <property type="entry name" value="MFS multidrug transporter, putative"/>
    <property type="match status" value="1"/>
</dbReference>
<keyword evidence="3 10" id="KW-1133">Transmembrane helix</keyword>
<feature type="transmembrane region" description="Helical" evidence="10">
    <location>
        <begin position="147"/>
        <end position="166"/>
    </location>
</feature>
<comment type="caution">
    <text evidence="12">The sequence shown here is derived from an EMBL/GenBank/DDBJ whole genome shotgun (WGS) entry which is preliminary data.</text>
</comment>
<proteinExistence type="inferred from homology"/>
<comment type="subcellular location">
    <subcellularLocation>
        <location evidence="1">Membrane</location>
        <topology evidence="1">Multi-pass membrane protein</topology>
    </subcellularLocation>
</comment>
<dbReference type="GO" id="GO:0015244">
    <property type="term" value="F:fluconazole transmembrane transporter activity"/>
    <property type="evidence" value="ECO:0007669"/>
    <property type="project" value="TreeGrafter"/>
</dbReference>
<feature type="domain" description="Major facilitator superfamily (MFS) profile" evidence="11">
    <location>
        <begin position="85"/>
        <end position="528"/>
    </location>
</feature>
<keyword evidence="2 10" id="KW-0812">Transmembrane</keyword>
<keyword evidence="4 10" id="KW-0472">Membrane</keyword>
<evidence type="ECO:0000256" key="1">
    <source>
        <dbReference type="ARBA" id="ARBA00004141"/>
    </source>
</evidence>
<evidence type="ECO:0000256" key="9">
    <source>
        <dbReference type="SAM" id="MobiDB-lite"/>
    </source>
</evidence>
<evidence type="ECO:0000256" key="2">
    <source>
        <dbReference type="ARBA" id="ARBA00022692"/>
    </source>
</evidence>
<feature type="region of interest" description="Disordered" evidence="9">
    <location>
        <begin position="35"/>
        <end position="66"/>
    </location>
</feature>
<feature type="transmembrane region" description="Helical" evidence="10">
    <location>
        <begin position="178"/>
        <end position="200"/>
    </location>
</feature>
<evidence type="ECO:0000256" key="6">
    <source>
        <dbReference type="ARBA" id="ARBA00053977"/>
    </source>
</evidence>
<dbReference type="PANTHER" id="PTHR23502:SF23">
    <property type="entry name" value="FLUCONAZOLE RESISTANCE PROTEIN 1"/>
    <property type="match status" value="1"/>
</dbReference>
<feature type="region of interest" description="Disordered" evidence="9">
    <location>
        <begin position="72"/>
        <end position="91"/>
    </location>
</feature>
<dbReference type="GO" id="GO:0005886">
    <property type="term" value="C:plasma membrane"/>
    <property type="evidence" value="ECO:0007669"/>
    <property type="project" value="TreeGrafter"/>
</dbReference>
<evidence type="ECO:0000313" key="13">
    <source>
        <dbReference type="Proteomes" id="UP001310594"/>
    </source>
</evidence>
<comment type="similarity">
    <text evidence="5">Belongs to the major facilitator superfamily. CAR1 family.</text>
</comment>
<dbReference type="EMBL" id="JAVRQU010000021">
    <property type="protein sequence ID" value="KAK5691470.1"/>
    <property type="molecule type" value="Genomic_DNA"/>
</dbReference>
<feature type="transmembrane region" description="Helical" evidence="10">
    <location>
        <begin position="498"/>
        <end position="519"/>
    </location>
</feature>
<dbReference type="GO" id="GO:1990961">
    <property type="term" value="P:xenobiotic detoxification by transmembrane export across the plasma membrane"/>
    <property type="evidence" value="ECO:0007669"/>
    <property type="project" value="TreeGrafter"/>
</dbReference>
<feature type="transmembrane region" description="Helical" evidence="10">
    <location>
        <begin position="366"/>
        <end position="386"/>
    </location>
</feature>
<feature type="transmembrane region" description="Helical" evidence="10">
    <location>
        <begin position="114"/>
        <end position="135"/>
    </location>
</feature>
<comment type="function">
    <text evidence="6">MFS transporter; part of the gene cluster that mediates the biosynthesis of cercosporin, a light-activated, non-host-selective toxin. The perylenequinone chromophore of cercosporin absorbs light energy to attain an electronically-activated triplet state and produces active oxygen species such as the hydroxyl radical, superoxide, hydrogen peroxide or singlet oxygen upon reaction with oxygen molecules. These reactive oxygen species cause damage to various cellular components including lipids, proteins and nucleic acids. Responsible for secretion and accumulation of cercosporin, but does not play any roles in self-protection against the toxicity of cercosporin.</text>
</comment>
<evidence type="ECO:0000256" key="7">
    <source>
        <dbReference type="ARBA" id="ARBA00069139"/>
    </source>
</evidence>
<feature type="transmembrane region" description="Helical" evidence="10">
    <location>
        <begin position="212"/>
        <end position="234"/>
    </location>
</feature>
<accession>A0AAN7W0E6</accession>
<feature type="transmembrane region" description="Helical" evidence="10">
    <location>
        <begin position="327"/>
        <end position="346"/>
    </location>
</feature>
<evidence type="ECO:0000256" key="4">
    <source>
        <dbReference type="ARBA" id="ARBA00023136"/>
    </source>
</evidence>
<dbReference type="InterPro" id="IPR011701">
    <property type="entry name" value="MFS"/>
</dbReference>
<evidence type="ECO:0000256" key="5">
    <source>
        <dbReference type="ARBA" id="ARBA00038347"/>
    </source>
</evidence>
<evidence type="ECO:0000313" key="12">
    <source>
        <dbReference type="EMBL" id="KAK5691470.1"/>
    </source>
</evidence>
<dbReference type="AlphaFoldDB" id="A0AAN7W0E6"/>
<evidence type="ECO:0000256" key="10">
    <source>
        <dbReference type="SAM" id="Phobius"/>
    </source>
</evidence>
<dbReference type="Pfam" id="PF07690">
    <property type="entry name" value="MFS_1"/>
    <property type="match status" value="1"/>
</dbReference>
<name>A0AAN7W0E6_9PEZI</name>
<dbReference type="CDD" id="cd17323">
    <property type="entry name" value="MFS_Tpo1_MDR_like"/>
    <property type="match status" value="1"/>
</dbReference>
<dbReference type="Proteomes" id="UP001310594">
    <property type="component" value="Unassembled WGS sequence"/>
</dbReference>
<evidence type="ECO:0000259" key="11">
    <source>
        <dbReference type="PROSITE" id="PS50850"/>
    </source>
</evidence>
<reference evidence="12" key="1">
    <citation type="submission" date="2023-08" db="EMBL/GenBank/DDBJ databases">
        <title>Black Yeasts Isolated from many extreme environments.</title>
        <authorList>
            <person name="Coleine C."/>
            <person name="Stajich J.E."/>
            <person name="Selbmann L."/>
        </authorList>
    </citation>
    <scope>NUCLEOTIDE SEQUENCE</scope>
    <source>
        <strain evidence="12">CCFEE 5810</strain>
    </source>
</reference>
<feature type="transmembrane region" description="Helical" evidence="10">
    <location>
        <begin position="406"/>
        <end position="425"/>
    </location>
</feature>
<evidence type="ECO:0000256" key="3">
    <source>
        <dbReference type="ARBA" id="ARBA00022989"/>
    </source>
</evidence>
<dbReference type="SUPFAM" id="SSF103473">
    <property type="entry name" value="MFS general substrate transporter"/>
    <property type="match status" value="1"/>
</dbReference>